<proteinExistence type="predicted"/>
<dbReference type="AlphaFoldDB" id="A0A0E9S1N3"/>
<reference evidence="1" key="2">
    <citation type="journal article" date="2015" name="Fish Shellfish Immunol.">
        <title>Early steps in the European eel (Anguilla anguilla)-Vibrio vulnificus interaction in the gills: Role of the RtxA13 toxin.</title>
        <authorList>
            <person name="Callol A."/>
            <person name="Pajuelo D."/>
            <person name="Ebbesson L."/>
            <person name="Teles M."/>
            <person name="MacKenzie S."/>
            <person name="Amaro C."/>
        </authorList>
    </citation>
    <scope>NUCLEOTIDE SEQUENCE</scope>
</reference>
<sequence length="36" mass="3937">MLPIAAFKSVQLGPFCCTKDILVSATVNKLKKNQQT</sequence>
<organism evidence="1">
    <name type="scientific">Anguilla anguilla</name>
    <name type="common">European freshwater eel</name>
    <name type="synonym">Muraena anguilla</name>
    <dbReference type="NCBI Taxonomy" id="7936"/>
    <lineage>
        <taxon>Eukaryota</taxon>
        <taxon>Metazoa</taxon>
        <taxon>Chordata</taxon>
        <taxon>Craniata</taxon>
        <taxon>Vertebrata</taxon>
        <taxon>Euteleostomi</taxon>
        <taxon>Actinopterygii</taxon>
        <taxon>Neopterygii</taxon>
        <taxon>Teleostei</taxon>
        <taxon>Anguilliformes</taxon>
        <taxon>Anguillidae</taxon>
        <taxon>Anguilla</taxon>
    </lineage>
</organism>
<evidence type="ECO:0000313" key="1">
    <source>
        <dbReference type="EMBL" id="JAH35206.1"/>
    </source>
</evidence>
<protein>
    <submittedName>
        <fullName evidence="1">Uncharacterized protein</fullName>
    </submittedName>
</protein>
<reference evidence="1" key="1">
    <citation type="submission" date="2014-11" db="EMBL/GenBank/DDBJ databases">
        <authorList>
            <person name="Amaro Gonzalez C."/>
        </authorList>
    </citation>
    <scope>NUCLEOTIDE SEQUENCE</scope>
</reference>
<accession>A0A0E9S1N3</accession>
<dbReference type="EMBL" id="GBXM01073371">
    <property type="protein sequence ID" value="JAH35206.1"/>
    <property type="molecule type" value="Transcribed_RNA"/>
</dbReference>
<name>A0A0E9S1N3_ANGAN</name>